<dbReference type="SUPFAM" id="SSF49899">
    <property type="entry name" value="Concanavalin A-like lectins/glucanases"/>
    <property type="match status" value="1"/>
</dbReference>
<evidence type="ECO:0000259" key="2">
    <source>
        <dbReference type="Pfam" id="PF01823"/>
    </source>
</evidence>
<dbReference type="Pfam" id="PF01823">
    <property type="entry name" value="MACPF"/>
    <property type="match status" value="1"/>
</dbReference>
<organism evidence="3 4">
    <name type="scientific">Gimesia alba</name>
    <dbReference type="NCBI Taxonomy" id="2527973"/>
    <lineage>
        <taxon>Bacteria</taxon>
        <taxon>Pseudomonadati</taxon>
        <taxon>Planctomycetota</taxon>
        <taxon>Planctomycetia</taxon>
        <taxon>Planctomycetales</taxon>
        <taxon>Planctomycetaceae</taxon>
        <taxon>Gimesia</taxon>
    </lineage>
</organism>
<dbReference type="EMBL" id="CP036269">
    <property type="protein sequence ID" value="QDT41423.1"/>
    <property type="molecule type" value="Genomic_DNA"/>
</dbReference>
<dbReference type="Gene3D" id="2.60.120.200">
    <property type="match status" value="1"/>
</dbReference>
<protein>
    <submittedName>
        <fullName evidence="3">MAC/Perforin domain protein</fullName>
    </submittedName>
</protein>
<sequence>MIVQRSQWLLRLLFYLCFMSIHLPIQAEDELTPLHFAGKDSFVFESVPLDTVGTIEFILKFRSSPTPNSNQNELDKESHPASSQTKTGGETDIYDRFYLLTNASTEETRFALFVGKDFKTIGIANDAQEASLPVAKLNDGRQHHLVFVSHNELTEVFLDSVYQGYLLLGYGPQLNMPYRLGSWDGETGNFIGDMIALRIWDRALTKSEFSSLDSTYSLPASNHSAFSSLVSCSDFMNQQFNILNLRPTLKLSQMHGIPEGDPFSWIIPHQYEITKIRPVPINAKTSQGSYPAFSEIQIEFRGPERVLMTLSEYTKLQAFDNQTTYLSALRRAILHDLNRAQDNLDKSIKNEDLWKQYLTHREQQPAQKAKYTLKILGKEHHLNLSETEGDSVQPERIPAQLPQQPVGRTLKQLIVNNPIVERKRIQPEGMIPEPQDKKENKKYFEQTTYLPRKRVVGLAGTYRNEISSMRVLSNQELSKTYHAPTDGTHPSFDVQPFVARIPENSKFVGFVGFKTGQIRSIALAYIDPPEPDSSIPKWNENIDLYPQSIDHGRFVLRAMKEPVRDDEGVLLLANQGDQRAKNLIDPRDGRLHVHSNYTTYPVCQIRETIDGSLIVSFDEPDKRVKVRSMLLTKTSKNGMLYTGMHPQGTNNEYAVAMLDNGGLTFSKRSTDQSPWVFLASYEPVKQYDDSGTPENKLPWGDTFSSDQRPVLGEFNAMGYHIGKMDPRNYQISTGTTRRLFQWPTDESTEYQTTSAGKMIPHGYYFRNDREGIEKGRSSEITTRRTHQEAWNINLGLDIGVPEMASSSMKGSYHHELQTVFSSEVGYSVSIATETKYAIVLDRSRVQLDPQFRSDVNRLANLMIAGYDIPNSEFDRFINLYGTHYPYAVSYGGMAYQEMDYTKKEKEEIINQGFDISQTASVTIEDVTAGRTIGGGYTWGNGTGSIRQKKREFVKTIGGEIAKGGGWSLPDHDEVPVLLDLQPIEELFSPIFFEKKVVWTKLREKIADRAKFPNQYEARIVKVENLANKPFELHFPVFSNPYYSKEGANGPPSMSILLGDLKETPQVSYALGNKEVLIPAYKENLRDASRMIFTVPQHETSPPQFGKIVINLTDFLGKDKVGTFKINSTTSGEIVKEGEIAELNQVLVNWNTNTPTKGEILIGKPTDLENSLLLRIHFVVQRSSLFY</sequence>
<evidence type="ECO:0000313" key="3">
    <source>
        <dbReference type="EMBL" id="QDT41423.1"/>
    </source>
</evidence>
<evidence type="ECO:0000256" key="1">
    <source>
        <dbReference type="SAM" id="MobiDB-lite"/>
    </source>
</evidence>
<accession>A0A517RC53</accession>
<dbReference type="AlphaFoldDB" id="A0A517RC53"/>
<dbReference type="Proteomes" id="UP000317171">
    <property type="component" value="Chromosome"/>
</dbReference>
<dbReference type="InterPro" id="IPR013320">
    <property type="entry name" value="ConA-like_dom_sf"/>
</dbReference>
<feature type="region of interest" description="Disordered" evidence="1">
    <location>
        <begin position="65"/>
        <end position="89"/>
    </location>
</feature>
<reference evidence="3 4" key="1">
    <citation type="submission" date="2019-02" db="EMBL/GenBank/DDBJ databases">
        <title>Deep-cultivation of Planctomycetes and their phenomic and genomic characterization uncovers novel biology.</title>
        <authorList>
            <person name="Wiegand S."/>
            <person name="Jogler M."/>
            <person name="Boedeker C."/>
            <person name="Pinto D."/>
            <person name="Vollmers J."/>
            <person name="Rivas-Marin E."/>
            <person name="Kohn T."/>
            <person name="Peeters S.H."/>
            <person name="Heuer A."/>
            <person name="Rast P."/>
            <person name="Oberbeckmann S."/>
            <person name="Bunk B."/>
            <person name="Jeske O."/>
            <person name="Meyerdierks A."/>
            <person name="Storesund J.E."/>
            <person name="Kallscheuer N."/>
            <person name="Luecker S."/>
            <person name="Lage O.M."/>
            <person name="Pohl T."/>
            <person name="Merkel B.J."/>
            <person name="Hornburger P."/>
            <person name="Mueller R.-W."/>
            <person name="Bruemmer F."/>
            <person name="Labrenz M."/>
            <person name="Spormann A.M."/>
            <person name="Op den Camp H."/>
            <person name="Overmann J."/>
            <person name="Amann R."/>
            <person name="Jetten M.S.M."/>
            <person name="Mascher T."/>
            <person name="Medema M.H."/>
            <person name="Devos D.P."/>
            <person name="Kaster A.-K."/>
            <person name="Ovreas L."/>
            <person name="Rohde M."/>
            <person name="Galperin M.Y."/>
            <person name="Jogler C."/>
        </authorList>
    </citation>
    <scope>NUCLEOTIDE SEQUENCE [LARGE SCALE GENOMIC DNA]</scope>
    <source>
        <strain evidence="3 4">Pan241w</strain>
    </source>
</reference>
<feature type="domain" description="MACPF" evidence="2">
    <location>
        <begin position="811"/>
        <end position="960"/>
    </location>
</feature>
<gene>
    <name evidence="3" type="ORF">Pan241w_14840</name>
</gene>
<proteinExistence type="predicted"/>
<dbReference type="InterPro" id="IPR020864">
    <property type="entry name" value="MACPF"/>
</dbReference>
<dbReference type="KEGG" id="gaz:Pan241w_14840"/>
<name>A0A517RC53_9PLAN</name>
<dbReference type="OrthoDB" id="7423118at2"/>
<keyword evidence="4" id="KW-1185">Reference proteome</keyword>
<evidence type="ECO:0000313" key="4">
    <source>
        <dbReference type="Proteomes" id="UP000317171"/>
    </source>
</evidence>